<dbReference type="RefSeq" id="WP_153789986.1">
    <property type="nucleotide sequence ID" value="NZ_CP045915.1"/>
</dbReference>
<evidence type="ECO:0000313" key="3">
    <source>
        <dbReference type="EMBL" id="QGH32806.1"/>
    </source>
</evidence>
<dbReference type="InterPro" id="IPR029068">
    <property type="entry name" value="Glyas_Bleomycin-R_OHBP_Dase"/>
</dbReference>
<dbReference type="PROSITE" id="PS51819">
    <property type="entry name" value="VOC"/>
    <property type="match status" value="1"/>
</dbReference>
<keyword evidence="4" id="KW-1185">Reference proteome</keyword>
<dbReference type="SUPFAM" id="SSF54593">
    <property type="entry name" value="Glyoxalase/Bleomycin resistance protein/Dihydroxybiphenyl dioxygenase"/>
    <property type="match status" value="1"/>
</dbReference>
<evidence type="ECO:0000256" key="1">
    <source>
        <dbReference type="ARBA" id="ARBA00022723"/>
    </source>
</evidence>
<gene>
    <name evidence="3" type="ORF">GI584_01480</name>
</gene>
<reference evidence="3 4" key="1">
    <citation type="submission" date="2019-11" db="EMBL/GenBank/DDBJ databases">
        <title>Gracilibacillus salitolerans sp. nov., a moderate halophile isolated from a saline soil in northwest China.</title>
        <authorList>
            <person name="Gan L."/>
        </authorList>
    </citation>
    <scope>NUCLEOTIDE SEQUENCE [LARGE SCALE GENOMIC DNA]</scope>
    <source>
        <strain evidence="3 4">SCU50</strain>
    </source>
</reference>
<feature type="domain" description="VOC" evidence="2">
    <location>
        <begin position="5"/>
        <end position="143"/>
    </location>
</feature>
<sequence length="146" mass="16107">MKINRIDHVGVIVNDLSEAKAFFLDLGLEVQGEGEVEGEWVERIIGLNDVRETVVMLGVPGGQATIELVKFHKPSDEKGIQQSFANTLGIRHIAFAVEGIEAVVAKLKKKGAQLFGEIQNYENTYKLCYVRGPEGIILELAEKIKS</sequence>
<evidence type="ECO:0000313" key="4">
    <source>
        <dbReference type="Proteomes" id="UP000339690"/>
    </source>
</evidence>
<keyword evidence="1" id="KW-0479">Metal-binding</keyword>
<dbReference type="AlphaFoldDB" id="A0A5Q2TDW8"/>
<dbReference type="CDD" id="cd08353">
    <property type="entry name" value="VOC_like"/>
    <property type="match status" value="1"/>
</dbReference>
<evidence type="ECO:0000259" key="2">
    <source>
        <dbReference type="PROSITE" id="PS51819"/>
    </source>
</evidence>
<dbReference type="InterPro" id="IPR004360">
    <property type="entry name" value="Glyas_Fos-R_dOase_dom"/>
</dbReference>
<protein>
    <submittedName>
        <fullName evidence="3">VOC family protein</fullName>
    </submittedName>
</protein>
<dbReference type="Proteomes" id="UP000339690">
    <property type="component" value="Chromosome"/>
</dbReference>
<dbReference type="Pfam" id="PF00903">
    <property type="entry name" value="Glyoxalase"/>
    <property type="match status" value="1"/>
</dbReference>
<dbReference type="KEGG" id="grc:GI584_01480"/>
<dbReference type="InterPro" id="IPR051785">
    <property type="entry name" value="MMCE/EMCE_epimerase"/>
</dbReference>
<dbReference type="Gene3D" id="3.10.180.10">
    <property type="entry name" value="2,3-Dihydroxybiphenyl 1,2-Dioxygenase, domain 1"/>
    <property type="match status" value="1"/>
</dbReference>
<proteinExistence type="predicted"/>
<dbReference type="EMBL" id="CP045915">
    <property type="protein sequence ID" value="QGH32806.1"/>
    <property type="molecule type" value="Genomic_DNA"/>
</dbReference>
<dbReference type="PANTHER" id="PTHR43048">
    <property type="entry name" value="METHYLMALONYL-COA EPIMERASE"/>
    <property type="match status" value="1"/>
</dbReference>
<dbReference type="GO" id="GO:0046872">
    <property type="term" value="F:metal ion binding"/>
    <property type="evidence" value="ECO:0007669"/>
    <property type="project" value="UniProtKB-KW"/>
</dbReference>
<dbReference type="InterPro" id="IPR037523">
    <property type="entry name" value="VOC_core"/>
</dbReference>
<accession>A0A5Q2TDW8</accession>
<name>A0A5Q2TDW8_9BACI</name>
<dbReference type="GO" id="GO:0004493">
    <property type="term" value="F:methylmalonyl-CoA epimerase activity"/>
    <property type="evidence" value="ECO:0007669"/>
    <property type="project" value="TreeGrafter"/>
</dbReference>
<organism evidence="3 4">
    <name type="scientific">Gracilibacillus salitolerans</name>
    <dbReference type="NCBI Taxonomy" id="2663022"/>
    <lineage>
        <taxon>Bacteria</taxon>
        <taxon>Bacillati</taxon>
        <taxon>Bacillota</taxon>
        <taxon>Bacilli</taxon>
        <taxon>Bacillales</taxon>
        <taxon>Bacillaceae</taxon>
        <taxon>Gracilibacillus</taxon>
    </lineage>
</organism>
<dbReference type="GO" id="GO:0046491">
    <property type="term" value="P:L-methylmalonyl-CoA metabolic process"/>
    <property type="evidence" value="ECO:0007669"/>
    <property type="project" value="TreeGrafter"/>
</dbReference>
<dbReference type="PANTHER" id="PTHR43048:SF5">
    <property type="entry name" value="BLR5325 PROTEIN"/>
    <property type="match status" value="1"/>
</dbReference>